<evidence type="ECO:0000313" key="2">
    <source>
        <dbReference type="Proteomes" id="UP000008037"/>
    </source>
</evidence>
<gene>
    <name evidence="1" type="ordered locus">Ngar_c27750</name>
</gene>
<dbReference type="KEGG" id="nga:Ngar_c27750"/>
<proteinExistence type="predicted"/>
<evidence type="ECO:0000313" key="1">
    <source>
        <dbReference type="EMBL" id="AFU59696.1"/>
    </source>
</evidence>
<dbReference type="BioCyc" id="CNIT1237085:G1324-2775-MONOMER"/>
<reference evidence="1 2" key="1">
    <citation type="journal article" date="2012" name="Environ. Microbiol.">
        <title>The genome of the ammonia-oxidizing Candidatus Nitrososphaera gargensis: insights into metabolic versatility and environmental adaptations.</title>
        <authorList>
            <person name="Spang A."/>
            <person name="Poehlein A."/>
            <person name="Offre P."/>
            <person name="Zumbragel S."/>
            <person name="Haider S."/>
            <person name="Rychlik N."/>
            <person name="Nowka B."/>
            <person name="Schmeisser C."/>
            <person name="Lebedeva E.V."/>
            <person name="Rattei T."/>
            <person name="Bohm C."/>
            <person name="Schmid M."/>
            <person name="Galushko A."/>
            <person name="Hatzenpichler R."/>
            <person name="Weinmaier T."/>
            <person name="Daniel R."/>
            <person name="Schleper C."/>
            <person name="Spieck E."/>
            <person name="Streit W."/>
            <person name="Wagner M."/>
        </authorList>
    </citation>
    <scope>NUCLEOTIDE SEQUENCE [LARGE SCALE GENOMIC DNA]</scope>
    <source>
        <strain evidence="2">Ga9.2</strain>
    </source>
</reference>
<sequence length="69" mass="8032">MNVLIAGDRKIHNTFIQNVSSFVSTRQEIPFDFREVWINCPTHKIMITSTSDCPNCDEENNLYLQPDED</sequence>
<name>K0IEE0_NITGG</name>
<dbReference type="HOGENOM" id="CLU_2766239_0_0_2"/>
<keyword evidence="2" id="KW-1185">Reference proteome</keyword>
<dbReference type="STRING" id="1237085.Ngar_c27750"/>
<accession>K0IEE0</accession>
<dbReference type="InParanoid" id="K0IEE0"/>
<dbReference type="EMBL" id="CP002408">
    <property type="protein sequence ID" value="AFU59696.1"/>
    <property type="molecule type" value="Genomic_DNA"/>
</dbReference>
<protein>
    <submittedName>
        <fullName evidence="1">Uncharacterized protein</fullName>
    </submittedName>
</protein>
<dbReference type="AlphaFoldDB" id="K0IEE0"/>
<organism evidence="1 2">
    <name type="scientific">Nitrososphaera gargensis (strain Ga9.2)</name>
    <dbReference type="NCBI Taxonomy" id="1237085"/>
    <lineage>
        <taxon>Archaea</taxon>
        <taxon>Nitrososphaerota</taxon>
        <taxon>Nitrososphaeria</taxon>
        <taxon>Nitrososphaerales</taxon>
        <taxon>Nitrososphaeraceae</taxon>
        <taxon>Nitrososphaera</taxon>
    </lineage>
</organism>
<dbReference type="Proteomes" id="UP000008037">
    <property type="component" value="Chromosome"/>
</dbReference>